<evidence type="ECO:0000256" key="1">
    <source>
        <dbReference type="ARBA" id="ARBA00004123"/>
    </source>
</evidence>
<feature type="region of interest" description="Disordered" evidence="3">
    <location>
        <begin position="1"/>
        <end position="35"/>
    </location>
</feature>
<evidence type="ECO:0000256" key="2">
    <source>
        <dbReference type="ARBA" id="ARBA00023242"/>
    </source>
</evidence>
<dbReference type="PANTHER" id="PTHR10252:SF79">
    <property type="entry name" value="DNA POLYMERASE EPSILON SUBUNIT 4"/>
    <property type="match status" value="1"/>
</dbReference>
<dbReference type="Gene3D" id="1.10.20.10">
    <property type="entry name" value="Histone, subunit A"/>
    <property type="match status" value="1"/>
</dbReference>
<dbReference type="SUPFAM" id="SSF47113">
    <property type="entry name" value="Histone-fold"/>
    <property type="match status" value="1"/>
</dbReference>
<feature type="domain" description="Transcription factor CBF/NF-Y/archaeal histone" evidence="4">
    <location>
        <begin position="38"/>
        <end position="100"/>
    </location>
</feature>
<dbReference type="GO" id="GO:0046982">
    <property type="term" value="F:protein heterodimerization activity"/>
    <property type="evidence" value="ECO:0007669"/>
    <property type="project" value="InterPro"/>
</dbReference>
<evidence type="ECO:0000259" key="4">
    <source>
        <dbReference type="Pfam" id="PF00808"/>
    </source>
</evidence>
<organism evidence="5">
    <name type="scientific">Phallusia mammillata</name>
    <dbReference type="NCBI Taxonomy" id="59560"/>
    <lineage>
        <taxon>Eukaryota</taxon>
        <taxon>Metazoa</taxon>
        <taxon>Chordata</taxon>
        <taxon>Tunicata</taxon>
        <taxon>Ascidiacea</taxon>
        <taxon>Phlebobranchia</taxon>
        <taxon>Ascidiidae</taxon>
        <taxon>Phallusia</taxon>
    </lineage>
</organism>
<dbReference type="InterPro" id="IPR009072">
    <property type="entry name" value="Histone-fold"/>
</dbReference>
<dbReference type="GO" id="GO:0008622">
    <property type="term" value="C:epsilon DNA polymerase complex"/>
    <property type="evidence" value="ECO:0007669"/>
    <property type="project" value="TreeGrafter"/>
</dbReference>
<accession>A0A6F9DPU6</accession>
<dbReference type="InterPro" id="IPR003958">
    <property type="entry name" value="CBFA_NFYB_domain"/>
</dbReference>
<dbReference type="Pfam" id="PF00808">
    <property type="entry name" value="CBFD_NFYB_HMF"/>
    <property type="match status" value="1"/>
</dbReference>
<sequence length="115" mass="13058">MSEEVTDSEVKESLNENSETVPEDTESGEAEKTEKLTRLPLARIRTLIKADQDVTIASQESVFLIAKATEIFVQTMAKEIYRVTQGQKRKTVYKKDFDSVVEMMDEYAFLEGAID</sequence>
<name>A0A6F9DPU6_9ASCI</name>
<gene>
    <name evidence="5" type="primary">Pole4</name>
</gene>
<dbReference type="EMBL" id="LR789144">
    <property type="protein sequence ID" value="CAB3265006.1"/>
    <property type="molecule type" value="mRNA"/>
</dbReference>
<dbReference type="PANTHER" id="PTHR10252">
    <property type="entry name" value="HISTONE-LIKE TRANSCRIPTION FACTOR CCAAT-RELATED"/>
    <property type="match status" value="1"/>
</dbReference>
<evidence type="ECO:0000313" key="5">
    <source>
        <dbReference type="EMBL" id="CAB3265006.1"/>
    </source>
</evidence>
<protein>
    <submittedName>
        <fullName evidence="5">DNA polymerase epsilon subunit 4-like</fullName>
    </submittedName>
</protein>
<proteinExistence type="evidence at transcript level"/>
<keyword evidence="2" id="KW-0539">Nucleus</keyword>
<dbReference type="AlphaFoldDB" id="A0A6F9DPU6"/>
<evidence type="ECO:0000256" key="3">
    <source>
        <dbReference type="SAM" id="MobiDB-lite"/>
    </source>
</evidence>
<dbReference type="InterPro" id="IPR050568">
    <property type="entry name" value="Transcr_DNA_Rep_Reg"/>
</dbReference>
<comment type="subcellular location">
    <subcellularLocation>
        <location evidence="1">Nucleus</location>
    </subcellularLocation>
</comment>
<reference evidence="5" key="1">
    <citation type="submission" date="2020-04" db="EMBL/GenBank/DDBJ databases">
        <authorList>
            <person name="Neveu A P."/>
        </authorList>
    </citation>
    <scope>NUCLEOTIDE SEQUENCE</scope>
    <source>
        <tissue evidence="5">Whole embryo</tissue>
    </source>
</reference>
<dbReference type="GO" id="GO:0006261">
    <property type="term" value="P:DNA-templated DNA replication"/>
    <property type="evidence" value="ECO:0007669"/>
    <property type="project" value="TreeGrafter"/>
</dbReference>
<dbReference type="CDD" id="cd22929">
    <property type="entry name" value="HFD_POLE4-like"/>
    <property type="match status" value="1"/>
</dbReference>